<dbReference type="Proteomes" id="UP000429181">
    <property type="component" value="Chromosome 10"/>
</dbReference>
<evidence type="ECO:0000313" key="2">
    <source>
        <dbReference type="Ensembl" id="ENSBIXP00005018695.1"/>
    </source>
</evidence>
<name>A0A4W2GKQ0_BOBOX</name>
<dbReference type="InterPro" id="IPR059105">
    <property type="entry name" value="Rec21/ENK19"/>
</dbReference>
<dbReference type="AlphaFoldDB" id="A0A4W2GKQ0"/>
<evidence type="ECO:0000313" key="3">
    <source>
        <dbReference type="Proteomes" id="UP000429181"/>
    </source>
</evidence>
<reference evidence="2" key="2">
    <citation type="submission" date="2025-08" db="UniProtKB">
        <authorList>
            <consortium name="Ensembl"/>
        </authorList>
    </citation>
    <scope>IDENTIFICATION</scope>
</reference>
<evidence type="ECO:0000259" key="1">
    <source>
        <dbReference type="Pfam" id="PF15695"/>
    </source>
</evidence>
<protein>
    <recommendedName>
        <fullName evidence="1">Rec21/ENK19 domain-containing protein</fullName>
    </recommendedName>
</protein>
<feature type="domain" description="Rec21/ENK19" evidence="1">
    <location>
        <begin position="20"/>
        <end position="62"/>
    </location>
</feature>
<organism evidence="2 3">
    <name type="scientific">Bos indicus x Bos taurus</name>
    <name type="common">Hybrid cattle</name>
    <dbReference type="NCBI Taxonomy" id="30522"/>
    <lineage>
        <taxon>Eukaryota</taxon>
        <taxon>Metazoa</taxon>
        <taxon>Chordata</taxon>
        <taxon>Craniata</taxon>
        <taxon>Vertebrata</taxon>
        <taxon>Euteleostomi</taxon>
        <taxon>Mammalia</taxon>
        <taxon>Eutheria</taxon>
        <taxon>Laurasiatheria</taxon>
        <taxon>Artiodactyla</taxon>
        <taxon>Ruminantia</taxon>
        <taxon>Pecora</taxon>
        <taxon>Bovidae</taxon>
        <taxon>Bovinae</taxon>
        <taxon>Bos</taxon>
    </lineage>
</organism>
<dbReference type="Pfam" id="PF15695">
    <property type="entry name" value="HERV-K_REC"/>
    <property type="match status" value="1"/>
</dbReference>
<proteinExistence type="predicted"/>
<accession>A0A4W2GKQ0</accession>
<dbReference type="Ensembl" id="ENSBIXT00005031186.1">
    <property type="protein sequence ID" value="ENSBIXP00005018695.1"/>
    <property type="gene ID" value="ENSBIXG00005007363.1"/>
</dbReference>
<sequence length="76" mass="8703">MSQLINFQEPNRKCQRLNPYPTWAQVKNMTRQAEQTLKVTRTPMTPDKLFLAMLAVLSCSSGISAECVYLIHPCYP</sequence>
<dbReference type="GeneTree" id="ENSGT00960000191925"/>
<reference evidence="2 3" key="1">
    <citation type="submission" date="2018-11" db="EMBL/GenBank/DDBJ databases">
        <title>Haplotype-resolved cattle genomes.</title>
        <authorList>
            <person name="Low W.Y."/>
            <person name="Tearle R."/>
            <person name="Bickhart D.M."/>
            <person name="Rosen B.D."/>
            <person name="Koren S."/>
            <person name="Rhie A."/>
            <person name="Hiendleder S."/>
            <person name="Phillippy A.M."/>
            <person name="Smith T.P.L."/>
            <person name="Williams J.L."/>
        </authorList>
    </citation>
    <scope>NUCLEOTIDE SEQUENCE [LARGE SCALE GENOMIC DNA]</scope>
</reference>